<evidence type="ECO:0000313" key="2">
    <source>
        <dbReference type="EMBL" id="CAI9541858.1"/>
    </source>
</evidence>
<keyword evidence="3" id="KW-1185">Reference proteome</keyword>
<organism evidence="2 3">
    <name type="scientific">Staurois parvus</name>
    <dbReference type="NCBI Taxonomy" id="386267"/>
    <lineage>
        <taxon>Eukaryota</taxon>
        <taxon>Metazoa</taxon>
        <taxon>Chordata</taxon>
        <taxon>Craniata</taxon>
        <taxon>Vertebrata</taxon>
        <taxon>Euteleostomi</taxon>
        <taxon>Amphibia</taxon>
        <taxon>Batrachia</taxon>
        <taxon>Anura</taxon>
        <taxon>Neobatrachia</taxon>
        <taxon>Ranoidea</taxon>
        <taxon>Ranidae</taxon>
        <taxon>Staurois</taxon>
    </lineage>
</organism>
<reference evidence="2" key="1">
    <citation type="submission" date="2023-05" db="EMBL/GenBank/DDBJ databases">
        <authorList>
            <person name="Stuckert A."/>
        </authorList>
    </citation>
    <scope>NUCLEOTIDE SEQUENCE</scope>
</reference>
<proteinExistence type="predicted"/>
<feature type="region of interest" description="Disordered" evidence="1">
    <location>
        <begin position="64"/>
        <end position="108"/>
    </location>
</feature>
<comment type="caution">
    <text evidence="2">The sequence shown here is derived from an EMBL/GenBank/DDBJ whole genome shotgun (WGS) entry which is preliminary data.</text>
</comment>
<protein>
    <submittedName>
        <fullName evidence="2">Uncharacterized protein</fullName>
    </submittedName>
</protein>
<dbReference type="Proteomes" id="UP001162483">
    <property type="component" value="Unassembled WGS sequence"/>
</dbReference>
<feature type="non-terminal residue" evidence="2">
    <location>
        <position position="108"/>
    </location>
</feature>
<dbReference type="EMBL" id="CATNWA010002037">
    <property type="protein sequence ID" value="CAI9541858.1"/>
    <property type="molecule type" value="Genomic_DNA"/>
</dbReference>
<gene>
    <name evidence="2" type="ORF">SPARVUS_LOCUS1996686</name>
</gene>
<accession>A0ABN9B2E3</accession>
<name>A0ABN9B2E3_9NEOB</name>
<evidence type="ECO:0000313" key="3">
    <source>
        <dbReference type="Proteomes" id="UP001162483"/>
    </source>
</evidence>
<evidence type="ECO:0000256" key="1">
    <source>
        <dbReference type="SAM" id="MobiDB-lite"/>
    </source>
</evidence>
<feature type="compositionally biased region" description="Polar residues" evidence="1">
    <location>
        <begin position="99"/>
        <end position="108"/>
    </location>
</feature>
<sequence>MQRKLVYKFPLWVCKAVLGPVAWRFLRDLGGMKSPILGPCFESSQRADCTGVCRPFCGGQAMILGSTPADGSQEGSTPADGSQEGSTPGRREVSALESGGSQTSCVLL</sequence>
<feature type="compositionally biased region" description="Polar residues" evidence="1">
    <location>
        <begin position="69"/>
        <end position="86"/>
    </location>
</feature>